<dbReference type="Proteomes" id="UP000034366">
    <property type="component" value="Unassembled WGS sequence"/>
</dbReference>
<dbReference type="Pfam" id="PF07963">
    <property type="entry name" value="N_methyl"/>
    <property type="match status" value="1"/>
</dbReference>
<evidence type="ECO:0000313" key="2">
    <source>
        <dbReference type="EMBL" id="KKQ50295.1"/>
    </source>
</evidence>
<proteinExistence type="predicted"/>
<protein>
    <recommendedName>
        <fullName evidence="4">General secretion pathway protein H</fullName>
    </recommendedName>
</protein>
<evidence type="ECO:0000256" key="1">
    <source>
        <dbReference type="SAM" id="Phobius"/>
    </source>
</evidence>
<feature type="transmembrane region" description="Helical" evidence="1">
    <location>
        <begin position="16"/>
        <end position="37"/>
    </location>
</feature>
<dbReference type="AlphaFoldDB" id="A0A0G0IH17"/>
<evidence type="ECO:0008006" key="4">
    <source>
        <dbReference type="Google" id="ProtNLM"/>
    </source>
</evidence>
<dbReference type="EMBL" id="LBTW01000007">
    <property type="protein sequence ID" value="KKQ50295.1"/>
    <property type="molecule type" value="Genomic_DNA"/>
</dbReference>
<evidence type="ECO:0000313" key="3">
    <source>
        <dbReference type="Proteomes" id="UP000034366"/>
    </source>
</evidence>
<dbReference type="Gene3D" id="3.30.700.10">
    <property type="entry name" value="Glycoprotein, Type 4 Pilin"/>
    <property type="match status" value="1"/>
</dbReference>
<keyword evidence="1" id="KW-0812">Transmembrane</keyword>
<gene>
    <name evidence="2" type="ORF">US67_C0007G0007</name>
</gene>
<dbReference type="SUPFAM" id="SSF54523">
    <property type="entry name" value="Pili subunits"/>
    <property type="match status" value="1"/>
</dbReference>
<name>A0A0G0IH17_9BACT</name>
<accession>A0A0G0IH17</accession>
<comment type="caution">
    <text evidence="2">The sequence shown here is derived from an EMBL/GenBank/DDBJ whole genome shotgun (WGS) entry which is preliminary data.</text>
</comment>
<dbReference type="InterPro" id="IPR045584">
    <property type="entry name" value="Pilin-like"/>
</dbReference>
<organism evidence="2 3">
    <name type="scientific">Candidatus Woesebacteria bacterium GW2011_GWD1_38_10</name>
    <dbReference type="NCBI Taxonomy" id="1618592"/>
    <lineage>
        <taxon>Bacteria</taxon>
        <taxon>Candidatus Woeseibacteriota</taxon>
    </lineage>
</organism>
<dbReference type="InterPro" id="IPR012902">
    <property type="entry name" value="N_methyl_site"/>
</dbReference>
<dbReference type="NCBIfam" id="TIGR02532">
    <property type="entry name" value="IV_pilin_GFxxxE"/>
    <property type="match status" value="1"/>
</dbReference>
<keyword evidence="1" id="KW-1133">Transmembrane helix</keyword>
<reference evidence="2 3" key="1">
    <citation type="journal article" date="2015" name="Nature">
        <title>rRNA introns, odd ribosomes, and small enigmatic genomes across a large radiation of phyla.</title>
        <authorList>
            <person name="Brown C.T."/>
            <person name="Hug L.A."/>
            <person name="Thomas B.C."/>
            <person name="Sharon I."/>
            <person name="Castelle C.J."/>
            <person name="Singh A."/>
            <person name="Wilkins M.J."/>
            <person name="Williams K.H."/>
            <person name="Banfield J.F."/>
        </authorList>
    </citation>
    <scope>NUCLEOTIDE SEQUENCE [LARGE SCALE GENOMIC DNA]</scope>
</reference>
<keyword evidence="1" id="KW-0472">Membrane</keyword>
<sequence length="152" mass="16565">MFHAKKYNTSENGFSFIELLLVVAIVAIIAASSAPFISRFLRQNELEVATDKTVSVIRKAQSYAMSGKDNDIWGFCYTDENIRLYRNNCTSPVYSEDFDLSKITVSGLTDISFSGDAGKRGEPSSEAVIIIENDAGANSVSINYAGGISLNQ</sequence>